<dbReference type="AlphaFoldDB" id="A0A918P8U6"/>
<proteinExistence type="predicted"/>
<organism evidence="1 2">
    <name type="scientific">Streptomyces poonensis</name>
    <dbReference type="NCBI Taxonomy" id="68255"/>
    <lineage>
        <taxon>Bacteria</taxon>
        <taxon>Bacillati</taxon>
        <taxon>Actinomycetota</taxon>
        <taxon>Actinomycetes</taxon>
        <taxon>Kitasatosporales</taxon>
        <taxon>Streptomycetaceae</taxon>
        <taxon>Streptomyces</taxon>
    </lineage>
</organism>
<reference evidence="1" key="1">
    <citation type="journal article" date="2014" name="Int. J. Syst. Evol. Microbiol.">
        <title>Complete genome sequence of Corynebacterium casei LMG S-19264T (=DSM 44701T), isolated from a smear-ripened cheese.</title>
        <authorList>
            <consortium name="US DOE Joint Genome Institute (JGI-PGF)"/>
            <person name="Walter F."/>
            <person name="Albersmeier A."/>
            <person name="Kalinowski J."/>
            <person name="Ruckert C."/>
        </authorList>
    </citation>
    <scope>NUCLEOTIDE SEQUENCE</scope>
    <source>
        <strain evidence="1">JCM 4815</strain>
    </source>
</reference>
<sequence length="93" mass="9954">MGSRGRQPENAPGTHGIPARCYVRAAVTFAGLASRIRQNSATGTWHRYMLGRGVSPTRGWGRKARPARAQRSSVAGLPPFASYPATASARYIA</sequence>
<keyword evidence="2" id="KW-1185">Reference proteome</keyword>
<name>A0A918P8U6_9ACTN</name>
<dbReference type="Proteomes" id="UP000622166">
    <property type="component" value="Unassembled WGS sequence"/>
</dbReference>
<gene>
    <name evidence="1" type="ORF">GCM10010365_07150</name>
</gene>
<evidence type="ECO:0000313" key="2">
    <source>
        <dbReference type="Proteomes" id="UP000622166"/>
    </source>
</evidence>
<comment type="caution">
    <text evidence="1">The sequence shown here is derived from an EMBL/GenBank/DDBJ whole genome shotgun (WGS) entry which is preliminary data.</text>
</comment>
<protein>
    <submittedName>
        <fullName evidence="1">Uncharacterized protein</fullName>
    </submittedName>
</protein>
<reference evidence="1" key="2">
    <citation type="submission" date="2020-09" db="EMBL/GenBank/DDBJ databases">
        <authorList>
            <person name="Sun Q."/>
            <person name="Ohkuma M."/>
        </authorList>
    </citation>
    <scope>NUCLEOTIDE SEQUENCE</scope>
    <source>
        <strain evidence="1">JCM 4815</strain>
    </source>
</reference>
<evidence type="ECO:0000313" key="1">
    <source>
        <dbReference type="EMBL" id="GGY91312.1"/>
    </source>
</evidence>
<accession>A0A918P8U6</accession>
<dbReference type="EMBL" id="BMVW01000001">
    <property type="protein sequence ID" value="GGY91312.1"/>
    <property type="molecule type" value="Genomic_DNA"/>
</dbReference>